<sequence>MIRNVVLGRVSDEVDLAALEAGLQALRELAVPGVEIELHAGVDLGLRAGNADFAVTVDLADEEAYRAYDENAEHRRIRLGLLGPLCSSIERVQFRLPTAGPASSGRTMGGPARTR</sequence>
<dbReference type="Proteomes" id="UP001500689">
    <property type="component" value="Unassembled WGS sequence"/>
</dbReference>
<dbReference type="SMART" id="SM00886">
    <property type="entry name" value="Dabb"/>
    <property type="match status" value="1"/>
</dbReference>
<dbReference type="EMBL" id="BAAAZN010000017">
    <property type="protein sequence ID" value="GAA3571757.1"/>
    <property type="molecule type" value="Genomic_DNA"/>
</dbReference>
<dbReference type="Pfam" id="PF07876">
    <property type="entry name" value="Dabb"/>
    <property type="match status" value="1"/>
</dbReference>
<organism evidence="2 3">
    <name type="scientific">Amycolatopsis ultiminotia</name>
    <dbReference type="NCBI Taxonomy" id="543629"/>
    <lineage>
        <taxon>Bacteria</taxon>
        <taxon>Bacillati</taxon>
        <taxon>Actinomycetota</taxon>
        <taxon>Actinomycetes</taxon>
        <taxon>Pseudonocardiales</taxon>
        <taxon>Pseudonocardiaceae</taxon>
        <taxon>Amycolatopsis</taxon>
    </lineage>
</organism>
<dbReference type="PROSITE" id="PS51502">
    <property type="entry name" value="S_R_A_B_BARREL"/>
    <property type="match status" value="1"/>
</dbReference>
<gene>
    <name evidence="2" type="ORF">GCM10022222_64910</name>
</gene>
<dbReference type="Gene3D" id="3.30.70.100">
    <property type="match status" value="1"/>
</dbReference>
<comment type="caution">
    <text evidence="2">The sequence shown here is derived from an EMBL/GenBank/DDBJ whole genome shotgun (WGS) entry which is preliminary data.</text>
</comment>
<dbReference type="InterPro" id="IPR013097">
    <property type="entry name" value="Dabb"/>
</dbReference>
<name>A0ABP6XT42_9PSEU</name>
<reference evidence="3" key="1">
    <citation type="journal article" date="2019" name="Int. J. Syst. Evol. Microbiol.">
        <title>The Global Catalogue of Microorganisms (GCM) 10K type strain sequencing project: providing services to taxonomists for standard genome sequencing and annotation.</title>
        <authorList>
            <consortium name="The Broad Institute Genomics Platform"/>
            <consortium name="The Broad Institute Genome Sequencing Center for Infectious Disease"/>
            <person name="Wu L."/>
            <person name="Ma J."/>
        </authorList>
    </citation>
    <scope>NUCLEOTIDE SEQUENCE [LARGE SCALE GENOMIC DNA]</scope>
    <source>
        <strain evidence="3">JCM 16898</strain>
    </source>
</reference>
<dbReference type="SUPFAM" id="SSF54909">
    <property type="entry name" value="Dimeric alpha+beta barrel"/>
    <property type="match status" value="1"/>
</dbReference>
<accession>A0ABP6XT42</accession>
<evidence type="ECO:0000259" key="1">
    <source>
        <dbReference type="PROSITE" id="PS51502"/>
    </source>
</evidence>
<protein>
    <recommendedName>
        <fullName evidence="1">Stress-response A/B barrel domain-containing protein</fullName>
    </recommendedName>
</protein>
<keyword evidence="3" id="KW-1185">Reference proteome</keyword>
<dbReference type="InterPro" id="IPR011008">
    <property type="entry name" value="Dimeric_a/b-barrel"/>
</dbReference>
<evidence type="ECO:0000313" key="3">
    <source>
        <dbReference type="Proteomes" id="UP001500689"/>
    </source>
</evidence>
<dbReference type="RefSeq" id="WP_344866720.1">
    <property type="nucleotide sequence ID" value="NZ_BAAAZN010000017.1"/>
</dbReference>
<evidence type="ECO:0000313" key="2">
    <source>
        <dbReference type="EMBL" id="GAA3571757.1"/>
    </source>
</evidence>
<feature type="domain" description="Stress-response A/B barrel" evidence="1">
    <location>
        <begin position="2"/>
        <end position="94"/>
    </location>
</feature>
<proteinExistence type="predicted"/>